<dbReference type="EMBL" id="WHOC01000158">
    <property type="protein sequence ID" value="NOU90061.1"/>
    <property type="molecule type" value="Genomic_DNA"/>
</dbReference>
<comment type="catalytic activity">
    <reaction evidence="1">
        <text>ATP + protein L-histidine = ADP + protein N-phospho-L-histidine.</text>
        <dbReference type="EC" id="2.7.13.3"/>
    </reaction>
</comment>
<feature type="domain" description="Histidine kinase" evidence="14">
    <location>
        <begin position="519"/>
        <end position="630"/>
    </location>
</feature>
<evidence type="ECO:0000313" key="16">
    <source>
        <dbReference type="EMBL" id="NOU90061.1"/>
    </source>
</evidence>
<evidence type="ECO:0000256" key="12">
    <source>
        <dbReference type="SAM" id="Coils"/>
    </source>
</evidence>
<dbReference type="InterPro" id="IPR003594">
    <property type="entry name" value="HATPase_dom"/>
</dbReference>
<keyword evidence="13" id="KW-1133">Transmembrane helix</keyword>
<evidence type="ECO:0000256" key="4">
    <source>
        <dbReference type="ARBA" id="ARBA00022475"/>
    </source>
</evidence>
<keyword evidence="6" id="KW-0808">Transferase</keyword>
<evidence type="ECO:0000256" key="2">
    <source>
        <dbReference type="ARBA" id="ARBA00004651"/>
    </source>
</evidence>
<keyword evidence="13" id="KW-0812">Transmembrane</keyword>
<dbReference type="EC" id="2.7.13.3" evidence="3"/>
<dbReference type="InterPro" id="IPR010559">
    <property type="entry name" value="Sig_transdc_His_kin_internal"/>
</dbReference>
<keyword evidence="4" id="KW-1003">Cell membrane</keyword>
<comment type="caution">
    <text evidence="16">The sequence shown here is derived from an EMBL/GenBank/DDBJ whole genome shotgun (WGS) entry which is preliminary data.</text>
</comment>
<sequence>MSFRSNGLWRIGQKGMMGIMGMMKAFFKRKYRNSLSNLLFVSFLVMFLLIFTISSIFSYSGILNILKNNAKENSLQQLKQYDYNLSIFAGEVDQVSRQLVLDSELQNLIDYKNVTEIDRVLQMEIAFKDFAQMLSNYKFIDSISFYGEDGFVIRASSNSNDILYDSSSKQNQFYRSEIYPAVKSKALTLTWFGGFTAQDFNIATSNTLSKEAADSKPTYYISAARSIFSNSQTGTIVVNVNMKYFTDIYNHASDNRNREMYLMDGFGKIVSHSDEAKIGSHGTIPLQFISATNGGDKLSSYEHDGKQIMTYKSSSFDWILIYEIPLSEFTKDILTLRQIVIMMFIFSLLFGAILSRYWIRKVTMPLNRLTTVMKKMELGNLGLTLDLDVRNEFGILIAQFNKMSKSIVELLKQKETIEEEKRRIEIGALQSQINPHFFYNTLNTIKWMAIMVKADNIVESLTTLGDILHPMFKKNDLLCSIREEIEYLENYIKIMNYRYAGEIKAKISIPNDVMECQILRFLLQPLVENAIYHGLNSRNGGEIIITAEEQNHEIVLFVYDNGEGMSNKKVQEIREFLKSKGSEDNQQETGIGLMNVNRRILLHFGDPYGIQIESEQHIGTKLKVTIPKVQKS</sequence>
<dbReference type="SUPFAM" id="SSF55874">
    <property type="entry name" value="ATPase domain of HSP90 chaperone/DNA topoisomerase II/histidine kinase"/>
    <property type="match status" value="1"/>
</dbReference>
<dbReference type="Pfam" id="PF00672">
    <property type="entry name" value="HAMP"/>
    <property type="match status" value="1"/>
</dbReference>
<dbReference type="Gene3D" id="6.10.340.10">
    <property type="match status" value="1"/>
</dbReference>
<keyword evidence="8" id="KW-0418">Kinase</keyword>
<evidence type="ECO:0000256" key="13">
    <source>
        <dbReference type="SAM" id="Phobius"/>
    </source>
</evidence>
<dbReference type="CDD" id="cd06225">
    <property type="entry name" value="HAMP"/>
    <property type="match status" value="1"/>
</dbReference>
<dbReference type="PROSITE" id="PS50885">
    <property type="entry name" value="HAMP"/>
    <property type="match status" value="1"/>
</dbReference>
<name>A0ABX1ZDU6_9BACL</name>
<dbReference type="Pfam" id="PF06580">
    <property type="entry name" value="His_kinase"/>
    <property type="match status" value="1"/>
</dbReference>
<evidence type="ECO:0000256" key="11">
    <source>
        <dbReference type="ARBA" id="ARBA00023136"/>
    </source>
</evidence>
<dbReference type="InterPro" id="IPR050640">
    <property type="entry name" value="Bact_2-comp_sensor_kinase"/>
</dbReference>
<evidence type="ECO:0000313" key="17">
    <source>
        <dbReference type="Proteomes" id="UP000658690"/>
    </source>
</evidence>
<dbReference type="Gene3D" id="3.30.565.10">
    <property type="entry name" value="Histidine kinase-like ATPase, C-terminal domain"/>
    <property type="match status" value="1"/>
</dbReference>
<keyword evidence="9" id="KW-0067">ATP-binding</keyword>
<evidence type="ECO:0000256" key="6">
    <source>
        <dbReference type="ARBA" id="ARBA00022679"/>
    </source>
</evidence>
<evidence type="ECO:0000256" key="10">
    <source>
        <dbReference type="ARBA" id="ARBA00023012"/>
    </source>
</evidence>
<feature type="coiled-coil region" evidence="12">
    <location>
        <begin position="400"/>
        <end position="427"/>
    </location>
</feature>
<dbReference type="Proteomes" id="UP000658690">
    <property type="component" value="Unassembled WGS sequence"/>
</dbReference>
<accession>A0ABX1ZDU6</accession>
<feature type="transmembrane region" description="Helical" evidence="13">
    <location>
        <begin position="339"/>
        <end position="359"/>
    </location>
</feature>
<keyword evidence="17" id="KW-1185">Reference proteome</keyword>
<dbReference type="InterPro" id="IPR003660">
    <property type="entry name" value="HAMP_dom"/>
</dbReference>
<comment type="subcellular location">
    <subcellularLocation>
        <location evidence="2">Cell membrane</location>
        <topology evidence="2">Multi-pass membrane protein</topology>
    </subcellularLocation>
</comment>
<dbReference type="SMART" id="SM00387">
    <property type="entry name" value="HATPase_c"/>
    <property type="match status" value="1"/>
</dbReference>
<feature type="domain" description="HAMP" evidence="15">
    <location>
        <begin position="360"/>
        <end position="412"/>
    </location>
</feature>
<keyword evidence="5" id="KW-0597">Phosphoprotein</keyword>
<protein>
    <recommendedName>
        <fullName evidence="3">histidine kinase</fullName>
        <ecNumber evidence="3">2.7.13.3</ecNumber>
    </recommendedName>
</protein>
<dbReference type="InterPro" id="IPR005467">
    <property type="entry name" value="His_kinase_dom"/>
</dbReference>
<evidence type="ECO:0000256" key="8">
    <source>
        <dbReference type="ARBA" id="ARBA00022777"/>
    </source>
</evidence>
<evidence type="ECO:0000259" key="15">
    <source>
        <dbReference type="PROSITE" id="PS50885"/>
    </source>
</evidence>
<evidence type="ECO:0000256" key="3">
    <source>
        <dbReference type="ARBA" id="ARBA00012438"/>
    </source>
</evidence>
<keyword evidence="12" id="KW-0175">Coiled coil</keyword>
<dbReference type="SUPFAM" id="SSF158472">
    <property type="entry name" value="HAMP domain-like"/>
    <property type="match status" value="1"/>
</dbReference>
<dbReference type="PROSITE" id="PS50109">
    <property type="entry name" value="HIS_KIN"/>
    <property type="match status" value="1"/>
</dbReference>
<organism evidence="16 17">
    <name type="scientific">Paenibacillus germinis</name>
    <dbReference type="NCBI Taxonomy" id="2654979"/>
    <lineage>
        <taxon>Bacteria</taxon>
        <taxon>Bacillati</taxon>
        <taxon>Bacillota</taxon>
        <taxon>Bacilli</taxon>
        <taxon>Bacillales</taxon>
        <taxon>Paenibacillaceae</taxon>
        <taxon>Paenibacillus</taxon>
    </lineage>
</organism>
<evidence type="ECO:0000256" key="9">
    <source>
        <dbReference type="ARBA" id="ARBA00022840"/>
    </source>
</evidence>
<gene>
    <name evidence="16" type="ORF">GC102_30520</name>
</gene>
<dbReference type="SMART" id="SM00304">
    <property type="entry name" value="HAMP"/>
    <property type="match status" value="1"/>
</dbReference>
<keyword evidence="11 13" id="KW-0472">Membrane</keyword>
<evidence type="ECO:0000256" key="5">
    <source>
        <dbReference type="ARBA" id="ARBA00022553"/>
    </source>
</evidence>
<proteinExistence type="predicted"/>
<dbReference type="Gene3D" id="3.30.450.20">
    <property type="entry name" value="PAS domain"/>
    <property type="match status" value="2"/>
</dbReference>
<dbReference type="PANTHER" id="PTHR34220">
    <property type="entry name" value="SENSOR HISTIDINE KINASE YPDA"/>
    <property type="match status" value="1"/>
</dbReference>
<evidence type="ECO:0000259" key="14">
    <source>
        <dbReference type="PROSITE" id="PS50109"/>
    </source>
</evidence>
<dbReference type="Pfam" id="PF02518">
    <property type="entry name" value="HATPase_c"/>
    <property type="match status" value="1"/>
</dbReference>
<reference evidence="16 17" key="1">
    <citation type="submission" date="2019-10" db="EMBL/GenBank/DDBJ databases">
        <title>Description of Paenibacillus choica sp. nov.</title>
        <authorList>
            <person name="Carlier A."/>
            <person name="Qi S."/>
        </authorList>
    </citation>
    <scope>NUCLEOTIDE SEQUENCE [LARGE SCALE GENOMIC DNA]</scope>
    <source>
        <strain evidence="16 17">LMG 31460</strain>
    </source>
</reference>
<keyword evidence="7" id="KW-0547">Nucleotide-binding</keyword>
<dbReference type="InterPro" id="IPR036890">
    <property type="entry name" value="HATPase_C_sf"/>
</dbReference>
<dbReference type="PANTHER" id="PTHR34220:SF7">
    <property type="entry name" value="SENSOR HISTIDINE KINASE YPDA"/>
    <property type="match status" value="1"/>
</dbReference>
<keyword evidence="10" id="KW-0902">Two-component regulatory system</keyword>
<evidence type="ECO:0000256" key="1">
    <source>
        <dbReference type="ARBA" id="ARBA00000085"/>
    </source>
</evidence>
<evidence type="ECO:0000256" key="7">
    <source>
        <dbReference type="ARBA" id="ARBA00022741"/>
    </source>
</evidence>